<dbReference type="PANTHER" id="PTHR48081">
    <property type="entry name" value="AB HYDROLASE SUPERFAMILY PROTEIN C4A8.06C"/>
    <property type="match status" value="1"/>
</dbReference>
<dbReference type="InterPro" id="IPR029058">
    <property type="entry name" value="AB_hydrolase_fold"/>
</dbReference>
<organism evidence="3 4">
    <name type="scientific">Solimonas terrae</name>
    <dbReference type="NCBI Taxonomy" id="1396819"/>
    <lineage>
        <taxon>Bacteria</taxon>
        <taxon>Pseudomonadati</taxon>
        <taxon>Pseudomonadota</taxon>
        <taxon>Gammaproteobacteria</taxon>
        <taxon>Nevskiales</taxon>
        <taxon>Nevskiaceae</taxon>
        <taxon>Solimonas</taxon>
    </lineage>
</organism>
<proteinExistence type="predicted"/>
<dbReference type="GO" id="GO:0016787">
    <property type="term" value="F:hydrolase activity"/>
    <property type="evidence" value="ECO:0007669"/>
    <property type="project" value="UniProtKB-KW"/>
</dbReference>
<keyword evidence="1 3" id="KW-0378">Hydrolase</keyword>
<evidence type="ECO:0000313" key="4">
    <source>
        <dbReference type="Proteomes" id="UP000472676"/>
    </source>
</evidence>
<dbReference type="Proteomes" id="UP000472676">
    <property type="component" value="Unassembled WGS sequence"/>
</dbReference>
<evidence type="ECO:0000256" key="1">
    <source>
        <dbReference type="ARBA" id="ARBA00022801"/>
    </source>
</evidence>
<dbReference type="InterPro" id="IPR049492">
    <property type="entry name" value="BD-FAE-like_dom"/>
</dbReference>
<protein>
    <submittedName>
        <fullName evidence="3">Alpha/beta hydrolase</fullName>
    </submittedName>
</protein>
<feature type="domain" description="BD-FAE-like" evidence="2">
    <location>
        <begin position="56"/>
        <end position="244"/>
    </location>
</feature>
<dbReference type="Gene3D" id="3.40.50.1820">
    <property type="entry name" value="alpha/beta hydrolase"/>
    <property type="match status" value="1"/>
</dbReference>
<name>A0A6M2BNV1_9GAMM</name>
<accession>A0A6M2BNV1</accession>
<reference evidence="3 4" key="1">
    <citation type="journal article" date="2014" name="Int. J. Syst. Evol. Microbiol.">
        <title>Solimonas terrae sp. nov., isolated from soil.</title>
        <authorList>
            <person name="Kim S.J."/>
            <person name="Moon J.Y."/>
            <person name="Weon H.Y."/>
            <person name="Ahn J.H."/>
            <person name="Chen W.M."/>
            <person name="Kwon S.W."/>
        </authorList>
    </citation>
    <scope>NUCLEOTIDE SEQUENCE [LARGE SCALE GENOMIC DNA]</scope>
    <source>
        <strain evidence="3 4">KIS83-12</strain>
    </source>
</reference>
<keyword evidence="4" id="KW-1185">Reference proteome</keyword>
<dbReference type="InterPro" id="IPR050300">
    <property type="entry name" value="GDXG_lipolytic_enzyme"/>
</dbReference>
<evidence type="ECO:0000313" key="3">
    <source>
        <dbReference type="EMBL" id="NGY03895.1"/>
    </source>
</evidence>
<sequence>MLARLGILFSAVFAGGCTIHQGRPGTPPPPPTHSDYRITRDVSFSPPDWPQELKADIYQPKGRGPFPAVLVLYGGGWEHGDRRQLSSIARDLARRGYVAVASTYRLAPAYIFPAQLRDVQLAVRWMRAQAADYRIDGTRIGVWGYSAGAHLAALLGGIGPGDALFDPDARVGAVVAGGTPSDLTKFPGGTLVPQFIGGPRSEKLAEYKAASPISYVSAGDPPVFLYHGGMDRLVPPDHATDYKAMLDAAGVPAELVILRGRGHITAFLTDGAAVKAGLVFLDRHLRDRQ</sequence>
<evidence type="ECO:0000259" key="2">
    <source>
        <dbReference type="Pfam" id="PF20434"/>
    </source>
</evidence>
<dbReference type="PANTHER" id="PTHR48081:SF13">
    <property type="entry name" value="ALPHA_BETA HYDROLASE"/>
    <property type="match status" value="1"/>
</dbReference>
<gene>
    <name evidence="3" type="ORF">G7Y85_03905</name>
</gene>
<dbReference type="RefSeq" id="WP_166252099.1">
    <property type="nucleotide sequence ID" value="NZ_JAAMOW010000002.1"/>
</dbReference>
<dbReference type="Pfam" id="PF20434">
    <property type="entry name" value="BD-FAE"/>
    <property type="match status" value="1"/>
</dbReference>
<dbReference type="AlphaFoldDB" id="A0A6M2BNV1"/>
<comment type="caution">
    <text evidence="3">The sequence shown here is derived from an EMBL/GenBank/DDBJ whole genome shotgun (WGS) entry which is preliminary data.</text>
</comment>
<dbReference type="EMBL" id="JAAMOW010000002">
    <property type="protein sequence ID" value="NGY03895.1"/>
    <property type="molecule type" value="Genomic_DNA"/>
</dbReference>
<dbReference type="SUPFAM" id="SSF53474">
    <property type="entry name" value="alpha/beta-Hydrolases"/>
    <property type="match status" value="1"/>
</dbReference>
<dbReference type="PROSITE" id="PS51257">
    <property type="entry name" value="PROKAR_LIPOPROTEIN"/>
    <property type="match status" value="1"/>
</dbReference>